<dbReference type="Pfam" id="PF00295">
    <property type="entry name" value="Glyco_hydro_28"/>
    <property type="match status" value="1"/>
</dbReference>
<dbReference type="GO" id="GO:0071555">
    <property type="term" value="P:cell wall organization"/>
    <property type="evidence" value="ECO:0007669"/>
    <property type="project" value="UniProtKB-KW"/>
</dbReference>
<keyword evidence="5 9" id="KW-0378">Hydrolase</keyword>
<evidence type="ECO:0000256" key="10">
    <source>
        <dbReference type="SAM" id="MobiDB-lite"/>
    </source>
</evidence>
<keyword evidence="3" id="KW-0134">Cell wall</keyword>
<dbReference type="GO" id="GO:0004650">
    <property type="term" value="F:polygalacturonase activity"/>
    <property type="evidence" value="ECO:0007669"/>
    <property type="project" value="InterPro"/>
</dbReference>
<dbReference type="Gene3D" id="2.160.20.10">
    <property type="entry name" value="Single-stranded right-handed beta-helix, Pectin lyase-like"/>
    <property type="match status" value="1"/>
</dbReference>
<evidence type="ECO:0000256" key="6">
    <source>
        <dbReference type="ARBA" id="ARBA00023295"/>
    </source>
</evidence>
<dbReference type="GO" id="GO:0005975">
    <property type="term" value="P:carbohydrate metabolic process"/>
    <property type="evidence" value="ECO:0007669"/>
    <property type="project" value="InterPro"/>
</dbReference>
<evidence type="ECO:0000256" key="7">
    <source>
        <dbReference type="ARBA" id="ARBA00023316"/>
    </source>
</evidence>
<dbReference type="PANTHER" id="PTHR31375">
    <property type="match status" value="1"/>
</dbReference>
<comment type="similarity">
    <text evidence="2 9">Belongs to the glycosyl hydrolase 28 family.</text>
</comment>
<dbReference type="SMART" id="SM00710">
    <property type="entry name" value="PbH1"/>
    <property type="match status" value="6"/>
</dbReference>
<dbReference type="SUPFAM" id="SSF51126">
    <property type="entry name" value="Pectin lyase-like"/>
    <property type="match status" value="1"/>
</dbReference>
<dbReference type="InterPro" id="IPR006626">
    <property type="entry name" value="PbH1"/>
</dbReference>
<proteinExistence type="inferred from homology"/>
<evidence type="ECO:0000256" key="1">
    <source>
        <dbReference type="ARBA" id="ARBA00004191"/>
    </source>
</evidence>
<keyword evidence="4" id="KW-0964">Secreted</keyword>
<evidence type="ECO:0000256" key="3">
    <source>
        <dbReference type="ARBA" id="ARBA00022512"/>
    </source>
</evidence>
<dbReference type="OrthoDB" id="187139at2759"/>
<dbReference type="InterPro" id="IPR012334">
    <property type="entry name" value="Pectin_lyas_fold"/>
</dbReference>
<evidence type="ECO:0000256" key="4">
    <source>
        <dbReference type="ARBA" id="ARBA00022525"/>
    </source>
</evidence>
<dbReference type="Proteomes" id="UP000250321">
    <property type="component" value="Unassembled WGS sequence"/>
</dbReference>
<evidence type="ECO:0000256" key="9">
    <source>
        <dbReference type="RuleBase" id="RU361169"/>
    </source>
</evidence>
<keyword evidence="6 9" id="KW-0326">Glycosidase</keyword>
<sequence length="487" mass="51348">MSMGNMAIARRSSAKAIILLGLALLSCVADGVSRGHLFRASARRSVADTRKVFDVTAFGAKTEDQMKGGKSTAAGGVKLDLPSLPGDEKVDDEKVDDEKMDSSEEEAGPGEAGPGEGPSDDNASAFIKTWVAACRGNYSGPTKVLIPKGTFMTGPVIFQGPCTSSKEPILVEVEGYVKASTDLSLYASPEWFTFEMVDGLIVTGAGTFDGQGESTWKSNGCKDKSSCAQAPSSLKFNKVNNTLVERITSLNSKFFHAHIYGSSNLTMNNVHISAPGDSPNTDGVHISSSTNVKVLNSVIGTGDDCVSIGQGTHDVLVSNITCGPGHGISVGSLGKRIDDKSVSQIHVSNCTFRNTTNGARIKTWAAESAGEASDITYENIVMDQVQNPIVIDQNYGKKKTKPGTGPAGGAQSKWKISNVHFRNIRGTSSRNIAVSLQCSSSNPCDGIEMADINFSYLGAAIKDTALTTECYNAKIAPKGVQIPPLCR</sequence>
<keyword evidence="7" id="KW-0961">Cell wall biogenesis/degradation</keyword>
<evidence type="ECO:0000256" key="8">
    <source>
        <dbReference type="PROSITE-ProRule" id="PRU10052"/>
    </source>
</evidence>
<dbReference type="InterPro" id="IPR011050">
    <property type="entry name" value="Pectin_lyase_fold/virulence"/>
</dbReference>
<dbReference type="FunFam" id="2.160.20.10:FF:000004">
    <property type="entry name" value="Pectin lyase-like superfamily protein"/>
    <property type="match status" value="1"/>
</dbReference>
<feature type="region of interest" description="Disordered" evidence="10">
    <location>
        <begin position="64"/>
        <end position="122"/>
    </location>
</feature>
<dbReference type="STRING" id="2094558.A0A314YAY0"/>
<gene>
    <name evidence="12" type="ORF">Pyn_28736</name>
</gene>
<feature type="signal peptide" evidence="11">
    <location>
        <begin position="1"/>
        <end position="29"/>
    </location>
</feature>
<feature type="chain" id="PRO_5016458952" evidence="11">
    <location>
        <begin position="30"/>
        <end position="487"/>
    </location>
</feature>
<organism evidence="12 13">
    <name type="scientific">Prunus yedoensis var. nudiflora</name>
    <dbReference type="NCBI Taxonomy" id="2094558"/>
    <lineage>
        <taxon>Eukaryota</taxon>
        <taxon>Viridiplantae</taxon>
        <taxon>Streptophyta</taxon>
        <taxon>Embryophyta</taxon>
        <taxon>Tracheophyta</taxon>
        <taxon>Spermatophyta</taxon>
        <taxon>Magnoliopsida</taxon>
        <taxon>eudicotyledons</taxon>
        <taxon>Gunneridae</taxon>
        <taxon>Pentapetalae</taxon>
        <taxon>rosids</taxon>
        <taxon>fabids</taxon>
        <taxon>Rosales</taxon>
        <taxon>Rosaceae</taxon>
        <taxon>Amygdaloideae</taxon>
        <taxon>Amygdaleae</taxon>
        <taxon>Prunus</taxon>
    </lineage>
</organism>
<feature type="active site" evidence="8">
    <location>
        <position position="326"/>
    </location>
</feature>
<evidence type="ECO:0000313" key="13">
    <source>
        <dbReference type="Proteomes" id="UP000250321"/>
    </source>
</evidence>
<accession>A0A314YAY0</accession>
<feature type="compositionally biased region" description="Basic and acidic residues" evidence="10">
    <location>
        <begin position="86"/>
        <end position="102"/>
    </location>
</feature>
<protein>
    <submittedName>
        <fullName evidence="12">Exopolygalacturonase-like</fullName>
    </submittedName>
</protein>
<comment type="subcellular location">
    <subcellularLocation>
        <location evidence="1">Secreted</location>
        <location evidence="1">Cell wall</location>
    </subcellularLocation>
</comment>
<keyword evidence="13" id="KW-1185">Reference proteome</keyword>
<keyword evidence="11" id="KW-0732">Signal</keyword>
<dbReference type="AlphaFoldDB" id="A0A314YAY0"/>
<name>A0A314YAY0_PRUYE</name>
<evidence type="ECO:0000256" key="5">
    <source>
        <dbReference type="ARBA" id="ARBA00022801"/>
    </source>
</evidence>
<reference evidence="12 13" key="1">
    <citation type="submission" date="2018-02" db="EMBL/GenBank/DDBJ databases">
        <title>Draft genome of wild Prunus yedoensis var. nudiflora.</title>
        <authorList>
            <person name="Baek S."/>
            <person name="Kim J.-H."/>
            <person name="Choi K."/>
            <person name="Kim G.-B."/>
            <person name="Cho A."/>
            <person name="Jang H."/>
            <person name="Shin C.-H."/>
            <person name="Yu H.-J."/>
            <person name="Mun J.-H."/>
        </authorList>
    </citation>
    <scope>NUCLEOTIDE SEQUENCE [LARGE SCALE GENOMIC DNA]</scope>
    <source>
        <strain evidence="13">cv. Jeju island</strain>
        <tissue evidence="12">Leaf</tissue>
    </source>
</reference>
<dbReference type="EMBL" id="PJQY01001592">
    <property type="protein sequence ID" value="PQQ01204.1"/>
    <property type="molecule type" value="Genomic_DNA"/>
</dbReference>
<evidence type="ECO:0000313" key="12">
    <source>
        <dbReference type="EMBL" id="PQQ01204.1"/>
    </source>
</evidence>
<comment type="caution">
    <text evidence="12">The sequence shown here is derived from an EMBL/GenBank/DDBJ whole genome shotgun (WGS) entry which is preliminary data.</text>
</comment>
<evidence type="ECO:0000256" key="2">
    <source>
        <dbReference type="ARBA" id="ARBA00008834"/>
    </source>
</evidence>
<evidence type="ECO:0000256" key="11">
    <source>
        <dbReference type="SAM" id="SignalP"/>
    </source>
</evidence>
<dbReference type="PROSITE" id="PS00502">
    <property type="entry name" value="POLYGALACTURONASE"/>
    <property type="match status" value="1"/>
</dbReference>
<dbReference type="InterPro" id="IPR000743">
    <property type="entry name" value="Glyco_hydro_28"/>
</dbReference>